<feature type="region of interest" description="Disordered" evidence="1">
    <location>
        <begin position="417"/>
        <end position="454"/>
    </location>
</feature>
<name>A0A6C0JE52_9ZZZZ</name>
<proteinExistence type="predicted"/>
<sequence length="559" mass="61461">MNNRPMFLFLLLLIVLVISVLMGNSIKMDSVRESFVSFQKESAPINLVKIPSYSLSTNVYKLYDNLFFDNKNGNVIEVDSTTYSGNVDITGKTITTTYVVPRLNSGSSVLYNTGPNGKLEDTQSSLISNVSSSYKSYFYSTQSKKTDNYYLFYFPWNDQTFIHIINRSVFSNISSFYFGPGNKMETLSYPKNASIGITSYVPFVMPTATNSLEPLYNANRPLFVVGQNVKYDIQNGNLIIQNTNDPSSKSVTVYNRDGSHKIYSAGGVNNPPESLTNVTFKPFYTVDNVGQNIVLYLPYQTTTIIALIGFSDANKTTFKINNVCRFTPTTIDNGPNAVKITPTPTSTKPPTISDYYKMPIVNNMQQKYSEDYLLKTQIVPPVCPSCPVCSTGTCTNCGGNGGSGTLSNKGNTVVSGNSIPANNQNVSQNNQVNQNNQNNHNMNKNQNHHYNHNNPNSIGGVVNRGIGAVEHIADDATGLIKGFGSGVKDILMQGNRNGTNGNNPYGQVNRSDNINRTEGAFNSPYGTQNIDQYSYYGALSNKGSGNFMPMTSDFSKFGR</sequence>
<protein>
    <submittedName>
        <fullName evidence="2">Uncharacterized protein</fullName>
    </submittedName>
</protein>
<feature type="compositionally biased region" description="Low complexity" evidence="1">
    <location>
        <begin position="422"/>
        <end position="445"/>
    </location>
</feature>
<organism evidence="2">
    <name type="scientific">viral metagenome</name>
    <dbReference type="NCBI Taxonomy" id="1070528"/>
    <lineage>
        <taxon>unclassified sequences</taxon>
        <taxon>metagenomes</taxon>
        <taxon>organismal metagenomes</taxon>
    </lineage>
</organism>
<dbReference type="EMBL" id="MN740389">
    <property type="protein sequence ID" value="QHU03902.1"/>
    <property type="molecule type" value="Genomic_DNA"/>
</dbReference>
<dbReference type="AlphaFoldDB" id="A0A6C0JE52"/>
<accession>A0A6C0JE52</accession>
<evidence type="ECO:0000256" key="1">
    <source>
        <dbReference type="SAM" id="MobiDB-lite"/>
    </source>
</evidence>
<reference evidence="2" key="1">
    <citation type="journal article" date="2020" name="Nature">
        <title>Giant virus diversity and host interactions through global metagenomics.</title>
        <authorList>
            <person name="Schulz F."/>
            <person name="Roux S."/>
            <person name="Paez-Espino D."/>
            <person name="Jungbluth S."/>
            <person name="Walsh D.A."/>
            <person name="Denef V.J."/>
            <person name="McMahon K.D."/>
            <person name="Konstantinidis K.T."/>
            <person name="Eloe-Fadrosh E.A."/>
            <person name="Kyrpides N.C."/>
            <person name="Woyke T."/>
        </authorList>
    </citation>
    <scope>NUCLEOTIDE SEQUENCE</scope>
    <source>
        <strain evidence="2">GVMAG-M-3300027708-20</strain>
    </source>
</reference>
<evidence type="ECO:0000313" key="2">
    <source>
        <dbReference type="EMBL" id="QHU03902.1"/>
    </source>
</evidence>